<dbReference type="PANTHER" id="PTHR33572">
    <property type="entry name" value="SPORE DEVELOPMENT REGULATOR VOSA"/>
    <property type="match status" value="1"/>
</dbReference>
<feature type="region of interest" description="Disordered" evidence="8">
    <location>
        <begin position="191"/>
        <end position="242"/>
    </location>
</feature>
<dbReference type="PROSITE" id="PS51821">
    <property type="entry name" value="VELVET"/>
    <property type="match status" value="1"/>
</dbReference>
<feature type="compositionally biased region" description="Low complexity" evidence="8">
    <location>
        <begin position="272"/>
        <end position="283"/>
    </location>
</feature>
<dbReference type="Proteomes" id="UP000038010">
    <property type="component" value="Unassembled WGS sequence"/>
</dbReference>
<dbReference type="OrthoDB" id="5384689at2759"/>
<feature type="region of interest" description="Disordered" evidence="8">
    <location>
        <begin position="267"/>
        <end position="307"/>
    </location>
</feature>
<dbReference type="InterPro" id="IPR037525">
    <property type="entry name" value="Velvet_dom"/>
</dbReference>
<keyword evidence="4" id="KW-0805">Transcription regulation</keyword>
<reference evidence="10 11" key="1">
    <citation type="submission" date="2015-06" db="EMBL/GenBank/DDBJ databases">
        <title>Draft genome of the ant-associated black yeast Phialophora attae CBS 131958.</title>
        <authorList>
            <person name="Moreno L.F."/>
            <person name="Stielow B.J."/>
            <person name="de Hoog S."/>
            <person name="Vicente V.A."/>
            <person name="Weiss V.A."/>
            <person name="de Vries M."/>
            <person name="Cruz L.M."/>
            <person name="Souza E.M."/>
        </authorList>
    </citation>
    <scope>NUCLEOTIDE SEQUENCE [LARGE SCALE GENOMIC DNA]</scope>
    <source>
        <strain evidence="10 11">CBS 131958</strain>
    </source>
</reference>
<dbReference type="VEuPathDB" id="FungiDB:AB675_2981"/>
<evidence type="ECO:0000313" key="11">
    <source>
        <dbReference type="Proteomes" id="UP000038010"/>
    </source>
</evidence>
<keyword evidence="3" id="KW-0963">Cytoplasm</keyword>
<feature type="domain" description="Velvet" evidence="9">
    <location>
        <begin position="19"/>
        <end position="191"/>
    </location>
</feature>
<evidence type="ECO:0000256" key="5">
    <source>
        <dbReference type="ARBA" id="ARBA00023163"/>
    </source>
</evidence>
<evidence type="ECO:0000313" key="10">
    <source>
        <dbReference type="EMBL" id="KPI36456.1"/>
    </source>
</evidence>
<dbReference type="EMBL" id="LFJN01000031">
    <property type="protein sequence ID" value="KPI36456.1"/>
    <property type="molecule type" value="Genomic_DNA"/>
</dbReference>
<organism evidence="10 11">
    <name type="scientific">Cyphellophora attinorum</name>
    <dbReference type="NCBI Taxonomy" id="1664694"/>
    <lineage>
        <taxon>Eukaryota</taxon>
        <taxon>Fungi</taxon>
        <taxon>Dikarya</taxon>
        <taxon>Ascomycota</taxon>
        <taxon>Pezizomycotina</taxon>
        <taxon>Eurotiomycetes</taxon>
        <taxon>Chaetothyriomycetidae</taxon>
        <taxon>Chaetothyriales</taxon>
        <taxon>Cyphellophoraceae</taxon>
        <taxon>Cyphellophora</taxon>
    </lineage>
</organism>
<accession>A0A0N1HJA0</accession>
<dbReference type="PANTHER" id="PTHR33572:SF14">
    <property type="entry name" value="DEVELOPMENTAL AND SECONDARY METABOLISM REGULATOR VEA"/>
    <property type="match status" value="1"/>
</dbReference>
<dbReference type="Pfam" id="PF11754">
    <property type="entry name" value="Velvet"/>
    <property type="match status" value="2"/>
</dbReference>
<evidence type="ECO:0000256" key="7">
    <source>
        <dbReference type="ARBA" id="ARBA00038005"/>
    </source>
</evidence>
<dbReference type="GO" id="GO:0005634">
    <property type="term" value="C:nucleus"/>
    <property type="evidence" value="ECO:0007669"/>
    <property type="project" value="UniProtKB-SubCell"/>
</dbReference>
<dbReference type="Gene3D" id="2.60.40.3960">
    <property type="entry name" value="Velvet domain"/>
    <property type="match status" value="1"/>
</dbReference>
<evidence type="ECO:0000256" key="3">
    <source>
        <dbReference type="ARBA" id="ARBA00022490"/>
    </source>
</evidence>
<dbReference type="STRING" id="1664694.A0A0N1HJA0"/>
<evidence type="ECO:0000256" key="8">
    <source>
        <dbReference type="SAM" id="MobiDB-lite"/>
    </source>
</evidence>
<evidence type="ECO:0000256" key="4">
    <source>
        <dbReference type="ARBA" id="ARBA00023015"/>
    </source>
</evidence>
<feature type="compositionally biased region" description="Basic and acidic residues" evidence="8">
    <location>
        <begin position="199"/>
        <end position="209"/>
    </location>
</feature>
<feature type="compositionally biased region" description="Polar residues" evidence="8">
    <location>
        <begin position="223"/>
        <end position="233"/>
    </location>
</feature>
<dbReference type="RefSeq" id="XP_017996419.1">
    <property type="nucleotide sequence ID" value="XM_018142995.1"/>
</dbReference>
<keyword evidence="5" id="KW-0804">Transcription</keyword>
<protein>
    <recommendedName>
        <fullName evidence="9">Velvet domain-containing protein</fullName>
    </recommendedName>
</protein>
<feature type="region of interest" description="Disordered" evidence="8">
    <location>
        <begin position="322"/>
        <end position="419"/>
    </location>
</feature>
<dbReference type="InterPro" id="IPR038491">
    <property type="entry name" value="Velvet_dom_sf"/>
</dbReference>
<dbReference type="InterPro" id="IPR021740">
    <property type="entry name" value="Velvet"/>
</dbReference>
<comment type="caution">
    <text evidence="10">The sequence shown here is derived from an EMBL/GenBank/DDBJ whole genome shotgun (WGS) entry which is preliminary data.</text>
</comment>
<keyword evidence="6" id="KW-0539">Nucleus</keyword>
<sequence>MEKPANETLVAYDRETIGGRRLGYRLDVIQEPKKARACGNGPRSASDRRPVDPPPVIALNIADLATDEDITMSYDAGFMFGVCVASAAYLDKPSKAAYFIFPDLSVRHEGWYRLKFSLFEQVKNPLDADRGREFVDDRASTGPLPHEAMANRMEVVSKPFQVFSAKKFPGLDQSTETSQVLASQGCRVRIRREIRQRKRTSDDHVKPEPRNQTPEFTFPGHSRATSRNSNRGPQSPHDLMRRPSNESMYQAQQVQGRVPSLATTMGSISHASPITPTTPHMHSMPPPYRGYEQSAPPPAPYQSQYPNYLSQGSASVKYEQLPSPARNSFQETGPTLAPIQTHAPVPPSPASRHLYHLPEPTATKRTSSKSFNDDYAMKRGTRPDQPHQPVSYSNNDIIEADNGEEDPSDREPLEYNRANGTRGMRIANLLL</sequence>
<comment type="similarity">
    <text evidence="7">Belongs to the velvet family. VeA subfamily.</text>
</comment>
<name>A0A0N1HJA0_9EURO</name>
<evidence type="ECO:0000256" key="2">
    <source>
        <dbReference type="ARBA" id="ARBA00004496"/>
    </source>
</evidence>
<dbReference type="AlphaFoldDB" id="A0A0N1HJA0"/>
<evidence type="ECO:0000256" key="6">
    <source>
        <dbReference type="ARBA" id="ARBA00023242"/>
    </source>
</evidence>
<feature type="compositionally biased region" description="Basic and acidic residues" evidence="8">
    <location>
        <begin position="371"/>
        <end position="385"/>
    </location>
</feature>
<proteinExistence type="inferred from homology"/>
<gene>
    <name evidence="10" type="ORF">AB675_2981</name>
</gene>
<evidence type="ECO:0000259" key="9">
    <source>
        <dbReference type="PROSITE" id="PS51821"/>
    </source>
</evidence>
<keyword evidence="11" id="KW-1185">Reference proteome</keyword>
<dbReference type="GeneID" id="28734875"/>
<comment type="subcellular location">
    <subcellularLocation>
        <location evidence="2">Cytoplasm</location>
    </subcellularLocation>
    <subcellularLocation>
        <location evidence="1">Nucleus</location>
    </subcellularLocation>
</comment>
<evidence type="ECO:0000256" key="1">
    <source>
        <dbReference type="ARBA" id="ARBA00004123"/>
    </source>
</evidence>
<dbReference type="GO" id="GO:0005737">
    <property type="term" value="C:cytoplasm"/>
    <property type="evidence" value="ECO:0007669"/>
    <property type="project" value="UniProtKB-SubCell"/>
</dbReference>
<feature type="compositionally biased region" description="Acidic residues" evidence="8">
    <location>
        <begin position="398"/>
        <end position="408"/>
    </location>
</feature>